<keyword evidence="2" id="KW-1185">Reference proteome</keyword>
<evidence type="ECO:0000313" key="2">
    <source>
        <dbReference type="Proteomes" id="UP000545507"/>
    </source>
</evidence>
<comment type="caution">
    <text evidence="1">The sequence shown here is derived from an EMBL/GenBank/DDBJ whole genome shotgun (WGS) entry which is preliminary data.</text>
</comment>
<sequence length="77" mass="8558">MAKRCDNCKHWTESVFLGSSASGYGCWEGHCHNPLVPAPRFDERPRHNLMLACQHFEEGAHPHSLSGAAEAKLLNTN</sequence>
<evidence type="ECO:0000313" key="1">
    <source>
        <dbReference type="EMBL" id="NWF45433.1"/>
    </source>
</evidence>
<reference evidence="1 2" key="1">
    <citation type="submission" date="2019-09" db="EMBL/GenBank/DDBJ databases">
        <title>Hydrogenophaga aromatica sp. nov., isolated from a para-xylene-degrading enrichment culture.</title>
        <authorList>
            <person name="Tancsics A."/>
            <person name="Banerjee S."/>
        </authorList>
    </citation>
    <scope>NUCLEOTIDE SEQUENCE [LARGE SCALE GENOMIC DNA]</scope>
    <source>
        <strain evidence="1 2">D2P1</strain>
    </source>
</reference>
<organism evidence="1 2">
    <name type="scientific">Hydrogenophaga aromaticivorans</name>
    <dbReference type="NCBI Taxonomy" id="2610898"/>
    <lineage>
        <taxon>Bacteria</taxon>
        <taxon>Pseudomonadati</taxon>
        <taxon>Pseudomonadota</taxon>
        <taxon>Betaproteobacteria</taxon>
        <taxon>Burkholderiales</taxon>
        <taxon>Comamonadaceae</taxon>
        <taxon>Hydrogenophaga</taxon>
    </lineage>
</organism>
<dbReference type="RefSeq" id="WP_177135284.1">
    <property type="nucleotide sequence ID" value="NZ_VYGV01000006.1"/>
</dbReference>
<name>A0A7Y8KXV3_9BURK</name>
<protein>
    <submittedName>
        <fullName evidence="1">Uncharacterized protein</fullName>
    </submittedName>
</protein>
<gene>
    <name evidence="1" type="ORF">F3K02_09260</name>
</gene>
<proteinExistence type="predicted"/>
<dbReference type="EMBL" id="VYGV01000006">
    <property type="protein sequence ID" value="NWF45433.1"/>
    <property type="molecule type" value="Genomic_DNA"/>
</dbReference>
<dbReference type="Proteomes" id="UP000545507">
    <property type="component" value="Unassembled WGS sequence"/>
</dbReference>
<dbReference type="PROSITE" id="PS51257">
    <property type="entry name" value="PROKAR_LIPOPROTEIN"/>
    <property type="match status" value="1"/>
</dbReference>
<dbReference type="AlphaFoldDB" id="A0A7Y8KXV3"/>
<accession>A0A7Y8KXV3</accession>